<comment type="pathway">
    <text evidence="2 9">Cofactor biosynthesis; biotin biosynthesis; 7,8-diaminononanoate from 8-amino-7-oxononanoate (SAM route): step 1/1.</text>
</comment>
<evidence type="ECO:0000256" key="4">
    <source>
        <dbReference type="ARBA" id="ARBA00022679"/>
    </source>
</evidence>
<accession>A0A0Q9YYT8</accession>
<evidence type="ECO:0000256" key="7">
    <source>
        <dbReference type="ARBA" id="ARBA00022898"/>
    </source>
</evidence>
<feature type="binding site" evidence="9">
    <location>
        <position position="382"/>
    </location>
    <ligand>
        <name>substrate</name>
    </ligand>
</feature>
<dbReference type="PROSITE" id="PS00600">
    <property type="entry name" value="AA_TRANSFER_CLASS_3"/>
    <property type="match status" value="1"/>
</dbReference>
<feature type="binding site" evidence="9">
    <location>
        <position position="45"/>
    </location>
    <ligand>
        <name>substrate</name>
    </ligand>
</feature>
<comment type="caution">
    <text evidence="10">The sequence shown here is derived from an EMBL/GenBank/DDBJ whole genome shotgun (WGS) entry which is preliminary data.</text>
</comment>
<dbReference type="UniPathway" id="UPA00078">
    <property type="reaction ID" value="UER00160"/>
</dbReference>
<gene>
    <name evidence="9 10" type="primary">bioA</name>
    <name evidence="10" type="ORF">HT99x_00581</name>
    <name evidence="11" type="ORF">HT99x_014435</name>
</gene>
<keyword evidence="5 9" id="KW-0949">S-adenosyl-L-methionine</keyword>
<evidence type="ECO:0000256" key="8">
    <source>
        <dbReference type="ARBA" id="ARBA00048449"/>
    </source>
</evidence>
<evidence type="ECO:0000256" key="5">
    <source>
        <dbReference type="ARBA" id="ARBA00022691"/>
    </source>
</evidence>
<name>A0A0Q9YYT8_9GAMM</name>
<dbReference type="STRING" id="295108.HT99x_00581"/>
<dbReference type="Pfam" id="PF00202">
    <property type="entry name" value="Aminotran_3"/>
    <property type="match status" value="1"/>
</dbReference>
<keyword evidence="9" id="KW-0963">Cytoplasm</keyword>
<dbReference type="InterPro" id="IPR015421">
    <property type="entry name" value="PyrdxlP-dep_Trfase_major"/>
</dbReference>
<comment type="caution">
    <text evidence="9">Lacks conserved residue(s) required for the propagation of feature annotation.</text>
</comment>
<keyword evidence="7 9" id="KW-0663">Pyridoxal phosphate</keyword>
<dbReference type="InterPro" id="IPR005814">
    <property type="entry name" value="Aminotrans_3"/>
</dbReference>
<feature type="modified residue" description="N6-(pyridoxal phosphate)lysine" evidence="9">
    <location>
        <position position="261"/>
    </location>
</feature>
<dbReference type="NCBIfam" id="TIGR00508">
    <property type="entry name" value="bioA"/>
    <property type="match status" value="1"/>
</dbReference>
<keyword evidence="6 9" id="KW-0093">Biotin biosynthesis</keyword>
<dbReference type="Gene3D" id="3.90.1150.10">
    <property type="entry name" value="Aspartate Aminotransferase, domain 1"/>
    <property type="match status" value="1"/>
</dbReference>
<organism evidence="10">
    <name type="scientific">Candidatus Berkiella aquae</name>
    <dbReference type="NCBI Taxonomy" id="295108"/>
    <lineage>
        <taxon>Bacteria</taxon>
        <taxon>Pseudomonadati</taxon>
        <taxon>Pseudomonadota</taxon>
        <taxon>Gammaproteobacteria</taxon>
        <taxon>Candidatus Berkiellales</taxon>
        <taxon>Candidatus Berkiellaceae</taxon>
        <taxon>Candidatus Berkiella</taxon>
    </lineage>
</organism>
<reference evidence="11" key="3">
    <citation type="submission" date="2021-06" db="EMBL/GenBank/DDBJ databases">
        <title>Genomic Description and Analysis of Intracellular Bacteria, Candidatus Berkiella cookevillensis and Candidatus Berkiella aquae.</title>
        <authorList>
            <person name="Kidane D.T."/>
            <person name="Mehari Y.T."/>
            <person name="Rice F.C."/>
            <person name="Arivett B.A."/>
            <person name="Farone A.L."/>
            <person name="Berk S.G."/>
            <person name="Farone M.B."/>
        </authorList>
    </citation>
    <scope>NUCLEOTIDE SEQUENCE</scope>
    <source>
        <strain evidence="11">HT99</strain>
    </source>
</reference>
<dbReference type="EMBL" id="LKAJ02000001">
    <property type="protein sequence ID" value="MCS5712633.1"/>
    <property type="molecule type" value="Genomic_DNA"/>
</dbReference>
<comment type="catalytic activity">
    <reaction evidence="8 9">
        <text>(8S)-8-amino-7-oxononanoate + S-adenosyl-L-methionine = S-adenosyl-4-methylsulfanyl-2-oxobutanoate + (7R,8S)-7,8-diammoniononanoate</text>
        <dbReference type="Rhea" id="RHEA:16861"/>
        <dbReference type="ChEBI" id="CHEBI:16490"/>
        <dbReference type="ChEBI" id="CHEBI:59789"/>
        <dbReference type="ChEBI" id="CHEBI:149468"/>
        <dbReference type="ChEBI" id="CHEBI:149469"/>
        <dbReference type="EC" id="2.6.1.62"/>
    </reaction>
</comment>
<dbReference type="SUPFAM" id="SSF53383">
    <property type="entry name" value="PLP-dependent transferases"/>
    <property type="match status" value="1"/>
</dbReference>
<dbReference type="RefSeq" id="WP_200957088.1">
    <property type="nucleotide sequence ID" value="NZ_LKAJ02000001.1"/>
</dbReference>
<evidence type="ECO:0000256" key="1">
    <source>
        <dbReference type="ARBA" id="ARBA00001933"/>
    </source>
</evidence>
<protein>
    <recommendedName>
        <fullName evidence="9">Adenosylmethionine-8-amino-7-oxononanoate aminotransferase</fullName>
        <ecNumber evidence="9">2.6.1.62</ecNumber>
    </recommendedName>
    <alternativeName>
        <fullName evidence="9">7,8-diamino-pelargonic acid aminotransferase</fullName>
        <shortName evidence="9">DAPA AT</shortName>
        <shortName evidence="9">DAPA aminotransferase</shortName>
    </alternativeName>
    <alternativeName>
        <fullName evidence="9">7,8-diaminononanoate synthase</fullName>
        <shortName evidence="9">DANS</shortName>
    </alternativeName>
    <alternativeName>
        <fullName evidence="9">Diaminopelargonic acid synthase</fullName>
    </alternativeName>
</protein>
<dbReference type="AlphaFoldDB" id="A0A0Q9YYT8"/>
<evidence type="ECO:0000313" key="12">
    <source>
        <dbReference type="Proteomes" id="UP000051497"/>
    </source>
</evidence>
<comment type="subcellular location">
    <subcellularLocation>
        <location evidence="9">Cytoplasm</location>
    </subcellularLocation>
</comment>
<dbReference type="PATRIC" id="fig|1590043.3.peg.585"/>
<evidence type="ECO:0000256" key="6">
    <source>
        <dbReference type="ARBA" id="ARBA00022756"/>
    </source>
</evidence>
<dbReference type="Gene3D" id="3.40.640.10">
    <property type="entry name" value="Type I PLP-dependent aspartate aminotransferase-like (Major domain)"/>
    <property type="match status" value="1"/>
</dbReference>
<reference evidence="11" key="2">
    <citation type="journal article" date="2016" name="Genome Announc.">
        <title>Draft Genome Sequences of Two Novel Amoeba-Resistant Intranuclear Bacteria, 'Candidatus Berkiella cookevillensis' and 'Candidatus Berkiella aquae'.</title>
        <authorList>
            <person name="Mehari Y.T."/>
            <person name="Arivett B.A."/>
            <person name="Farone A.L."/>
            <person name="Gunderson J.H."/>
            <person name="Farone M.B."/>
        </authorList>
    </citation>
    <scope>NUCLEOTIDE SEQUENCE</scope>
    <source>
        <strain evidence="11">HT99</strain>
    </source>
</reference>
<evidence type="ECO:0000313" key="11">
    <source>
        <dbReference type="EMBL" id="MCS5712633.1"/>
    </source>
</evidence>
<dbReference type="InterPro" id="IPR015424">
    <property type="entry name" value="PyrdxlP-dep_Trfase"/>
</dbReference>
<evidence type="ECO:0000256" key="2">
    <source>
        <dbReference type="ARBA" id="ARBA00005063"/>
    </source>
</evidence>
<dbReference type="NCBIfam" id="NF004624">
    <property type="entry name" value="PRK05964.1"/>
    <property type="match status" value="1"/>
</dbReference>
<feature type="binding site" evidence="9">
    <location>
        <position position="295"/>
    </location>
    <ligand>
        <name>substrate</name>
    </ligand>
</feature>
<dbReference type="GO" id="GO:0005737">
    <property type="term" value="C:cytoplasm"/>
    <property type="evidence" value="ECO:0007669"/>
    <property type="project" value="UniProtKB-SubCell"/>
</dbReference>
<feature type="binding site" evidence="9">
    <location>
        <position position="232"/>
    </location>
    <ligand>
        <name>pyridoxal 5'-phosphate</name>
        <dbReference type="ChEBI" id="CHEBI:597326"/>
    </ligand>
</feature>
<feature type="site" description="Participates in the substrate recognition with KAPA and in a stacking interaction with the adenine ring of SAM" evidence="9">
    <location>
        <position position="10"/>
    </location>
</feature>
<dbReference type="InterPro" id="IPR005815">
    <property type="entry name" value="BioA"/>
</dbReference>
<dbReference type="EC" id="2.6.1.62" evidence="9"/>
<keyword evidence="12" id="KW-1185">Reference proteome</keyword>
<feature type="binding site" evidence="9">
    <location>
        <position position="138"/>
    </location>
    <ligand>
        <name>substrate</name>
    </ligand>
</feature>
<sequence length="422" mass="46201">MTNATVWLPYAQMQTTLPPFEVVASHGSRLVLADGKELIDGVASWWTACHGYNHPHIINAIQKQAAIMPHVMMGGLIHPQATRLAKRLAAILPGTLDAVFFSESGSVAVEIAMKMALQFWMNQHQEQKHRFIYFEHGYHGDTFFTMSVCDPNEGMHRLFHRVLPTQHFQPLPTTDALLDNFANWLKKHAHECAALLIEPLVQGAGGMKMHHPETLHAIATLCKQHDVLVIADEIFTGFGRTGSLFAIDQANIVPDIICLSKALTGGTLPLAVTVASQHIFDGFLSDDSHKALMHGTTFMGNALGCAAANASLDLFESEPRLAQVATINAALSQAFAPLADIPGVKDVRTLGAIGVIQLERALTSTEMSWFKQQCVNEGIWCRPIQDVVYTTPSLTIDPADLSSLTAVIAKQVRAWSTLFYHA</sequence>
<evidence type="ECO:0000256" key="3">
    <source>
        <dbReference type="ARBA" id="ARBA00022576"/>
    </source>
</evidence>
<evidence type="ECO:0000313" key="10">
    <source>
        <dbReference type="EMBL" id="KRG22164.1"/>
    </source>
</evidence>
<dbReference type="GO" id="GO:0030170">
    <property type="term" value="F:pyridoxal phosphate binding"/>
    <property type="evidence" value="ECO:0007669"/>
    <property type="project" value="UniProtKB-UniRule"/>
</dbReference>
<dbReference type="GO" id="GO:0009102">
    <property type="term" value="P:biotin biosynthetic process"/>
    <property type="evidence" value="ECO:0007669"/>
    <property type="project" value="UniProtKB-UniRule"/>
</dbReference>
<keyword evidence="4 9" id="KW-0808">Transferase</keyword>
<dbReference type="EMBL" id="LKAJ01000002">
    <property type="protein sequence ID" value="KRG22164.1"/>
    <property type="molecule type" value="Genomic_DNA"/>
</dbReference>
<feature type="binding site" evidence="9">
    <location>
        <begin position="105"/>
        <end position="106"/>
    </location>
    <ligand>
        <name>pyridoxal 5'-phosphate</name>
        <dbReference type="ChEBI" id="CHEBI:597326"/>
    </ligand>
</feature>
<feature type="binding site" evidence="9">
    <location>
        <position position="261"/>
    </location>
    <ligand>
        <name>substrate</name>
    </ligand>
</feature>
<proteinExistence type="inferred from homology"/>
<dbReference type="PANTHER" id="PTHR42684:SF17">
    <property type="entry name" value="ADENOSYLMETHIONINE-8-AMINO-7-OXONONANOATE AMINOTRANSFERASE"/>
    <property type="match status" value="1"/>
</dbReference>
<reference evidence="10" key="1">
    <citation type="submission" date="2015-09" db="EMBL/GenBank/DDBJ databases">
        <title>Draft Genome Sequences of Two Novel Amoeba-resistant Intranuclear Bacteria, Candidatus Berkiella cookevillensis and Candidatus Berkiella aquae.</title>
        <authorList>
            <person name="Mehari Y.T."/>
            <person name="Arivett B.A."/>
            <person name="Farone A.L."/>
            <person name="Gunderson J.H."/>
            <person name="Farone M.B."/>
        </authorList>
    </citation>
    <scope>NUCLEOTIDE SEQUENCE [LARGE SCALE GENOMIC DNA]</scope>
    <source>
        <strain evidence="10">HT99</strain>
    </source>
</reference>
<dbReference type="Proteomes" id="UP000051497">
    <property type="component" value="Unassembled WGS sequence"/>
</dbReference>
<dbReference type="PANTHER" id="PTHR42684">
    <property type="entry name" value="ADENOSYLMETHIONINE-8-AMINO-7-OXONONANOATE AMINOTRANSFERASE"/>
    <property type="match status" value="1"/>
</dbReference>
<evidence type="ECO:0000256" key="9">
    <source>
        <dbReference type="HAMAP-Rule" id="MF_00834"/>
    </source>
</evidence>
<dbReference type="GO" id="GO:0004015">
    <property type="term" value="F:adenosylmethionine-8-amino-7-oxononanoate transaminase activity"/>
    <property type="evidence" value="ECO:0007669"/>
    <property type="project" value="UniProtKB-UniRule"/>
</dbReference>
<dbReference type="InterPro" id="IPR015422">
    <property type="entry name" value="PyrdxlP-dep_Trfase_small"/>
</dbReference>
<dbReference type="CDD" id="cd00610">
    <property type="entry name" value="OAT_like"/>
    <property type="match status" value="1"/>
</dbReference>
<comment type="cofactor">
    <cofactor evidence="1 9">
        <name>pyridoxal 5'-phosphate</name>
        <dbReference type="ChEBI" id="CHEBI:597326"/>
    </cofactor>
</comment>
<dbReference type="InterPro" id="IPR049704">
    <property type="entry name" value="Aminotrans_3_PPA_site"/>
</dbReference>
<dbReference type="FunFam" id="3.40.640.10:FF:000004">
    <property type="entry name" value="Acetylornithine aminotransferase"/>
    <property type="match status" value="1"/>
</dbReference>
<keyword evidence="3 9" id="KW-0032">Aminotransferase</keyword>
<comment type="function">
    <text evidence="9">Catalyzes the transfer of the alpha-amino group from S-adenosyl-L-methionine (SAM) to 7-keto-8-aminopelargonic acid (KAPA) to form 7,8-diaminopelargonic acid (DAPA). It is the only aminotransferase known to utilize SAM as an amino donor.</text>
</comment>
<dbReference type="HAMAP" id="MF_00834">
    <property type="entry name" value="BioA"/>
    <property type="match status" value="1"/>
</dbReference>
<comment type="subunit">
    <text evidence="9">Homodimer.</text>
</comment>
<comment type="similarity">
    <text evidence="9">Belongs to the class-III pyridoxal-phosphate-dependent aminotransferase family. BioA subfamily.</text>
</comment>